<dbReference type="RefSeq" id="WP_134297151.1">
    <property type="nucleotide sequence ID" value="NZ_CP038013.1"/>
</dbReference>
<gene>
    <name evidence="2" type="ORF">SGLAD_v1c01510</name>
</gene>
<feature type="transmembrane region" description="Helical" evidence="1">
    <location>
        <begin position="103"/>
        <end position="121"/>
    </location>
</feature>
<feature type="transmembrane region" description="Helical" evidence="1">
    <location>
        <begin position="12"/>
        <end position="34"/>
    </location>
</feature>
<name>A0A4P7AIM3_9MOLU</name>
<feature type="transmembrane region" description="Helical" evidence="1">
    <location>
        <begin position="76"/>
        <end position="97"/>
    </location>
</feature>
<dbReference type="Proteomes" id="UP000294309">
    <property type="component" value="Chromosome"/>
</dbReference>
<keyword evidence="3" id="KW-1185">Reference proteome</keyword>
<evidence type="ECO:0000313" key="2">
    <source>
        <dbReference type="EMBL" id="QBQ07350.1"/>
    </source>
</evidence>
<organism evidence="2 3">
    <name type="scientific">Spiroplasma gladiatoris</name>
    <dbReference type="NCBI Taxonomy" id="2143"/>
    <lineage>
        <taxon>Bacteria</taxon>
        <taxon>Bacillati</taxon>
        <taxon>Mycoplasmatota</taxon>
        <taxon>Mollicutes</taxon>
        <taxon>Entomoplasmatales</taxon>
        <taxon>Spiroplasmataceae</taxon>
        <taxon>Spiroplasma</taxon>
    </lineage>
</organism>
<protein>
    <submittedName>
        <fullName evidence="2">Uncharacterized protein</fullName>
    </submittedName>
</protein>
<sequence>MKQMIKNSRIILIAIGVFMSFLVNVLAMIFWKTIAINLNKFTQEGFVFTMTYLCIMLGWIIVYSCLIFIKRNLSFGYIGSIMSLIFAIQIILVSYFFLTWIFWLPYCISAIVTIVGSALIIKDNRENL</sequence>
<dbReference type="KEGG" id="sgq:SGLAD_v1c01510"/>
<keyword evidence="1" id="KW-1133">Transmembrane helix</keyword>
<evidence type="ECO:0000256" key="1">
    <source>
        <dbReference type="SAM" id="Phobius"/>
    </source>
</evidence>
<evidence type="ECO:0000313" key="3">
    <source>
        <dbReference type="Proteomes" id="UP000294309"/>
    </source>
</evidence>
<keyword evidence="1" id="KW-0812">Transmembrane</keyword>
<feature type="transmembrane region" description="Helical" evidence="1">
    <location>
        <begin position="46"/>
        <end position="69"/>
    </location>
</feature>
<reference evidence="2 3" key="1">
    <citation type="submission" date="2019-03" db="EMBL/GenBank/DDBJ databases">
        <title>Complete genome sequence of Spiroplasma gladiatoris TG-1 (DSM 22552).</title>
        <authorList>
            <person name="Lin Y.-C."/>
            <person name="Chou L."/>
            <person name="Kuo C.-H."/>
        </authorList>
    </citation>
    <scope>NUCLEOTIDE SEQUENCE [LARGE SCALE GENOMIC DNA]</scope>
    <source>
        <strain evidence="2 3">TG-1</strain>
    </source>
</reference>
<keyword evidence="1" id="KW-0472">Membrane</keyword>
<dbReference type="EMBL" id="CP038013">
    <property type="protein sequence ID" value="QBQ07350.1"/>
    <property type="molecule type" value="Genomic_DNA"/>
</dbReference>
<dbReference type="AlphaFoldDB" id="A0A4P7AIM3"/>
<proteinExistence type="predicted"/>
<accession>A0A4P7AIM3</accession>